<dbReference type="OMA" id="WEWLASI"/>
<dbReference type="PANTHER" id="PTHR43272">
    <property type="entry name" value="LONG-CHAIN-FATTY-ACID--COA LIGASE"/>
    <property type="match status" value="1"/>
</dbReference>
<reference evidence="9 10" key="1">
    <citation type="journal article" date="2020" name="Cell">
        <title>Large-Scale Comparative Analyses of Tick Genomes Elucidate Their Genetic Diversity and Vector Capacities.</title>
        <authorList>
            <consortium name="Tick Genome and Microbiome Consortium (TIGMIC)"/>
            <person name="Jia N."/>
            <person name="Wang J."/>
            <person name="Shi W."/>
            <person name="Du L."/>
            <person name="Sun Y."/>
            <person name="Zhan W."/>
            <person name="Jiang J.F."/>
            <person name="Wang Q."/>
            <person name="Zhang B."/>
            <person name="Ji P."/>
            <person name="Bell-Sakyi L."/>
            <person name="Cui X.M."/>
            <person name="Yuan T.T."/>
            <person name="Jiang B.G."/>
            <person name="Yang W.F."/>
            <person name="Lam T.T."/>
            <person name="Chang Q.C."/>
            <person name="Ding S.J."/>
            <person name="Wang X.J."/>
            <person name="Zhu J.G."/>
            <person name="Ruan X.D."/>
            <person name="Zhao L."/>
            <person name="Wei J.T."/>
            <person name="Ye R.Z."/>
            <person name="Que T.C."/>
            <person name="Du C.H."/>
            <person name="Zhou Y.H."/>
            <person name="Cheng J.X."/>
            <person name="Dai P.F."/>
            <person name="Guo W.B."/>
            <person name="Han X.H."/>
            <person name="Huang E.J."/>
            <person name="Li L.F."/>
            <person name="Wei W."/>
            <person name="Gao Y.C."/>
            <person name="Liu J.Z."/>
            <person name="Shao H.Z."/>
            <person name="Wang X."/>
            <person name="Wang C.C."/>
            <person name="Yang T.C."/>
            <person name="Huo Q.B."/>
            <person name="Li W."/>
            <person name="Chen H.Y."/>
            <person name="Chen S.E."/>
            <person name="Zhou L.G."/>
            <person name="Ni X.B."/>
            <person name="Tian J.H."/>
            <person name="Sheng Y."/>
            <person name="Liu T."/>
            <person name="Pan Y.S."/>
            <person name="Xia L.Y."/>
            <person name="Li J."/>
            <person name="Zhao F."/>
            <person name="Cao W.C."/>
        </authorList>
    </citation>
    <scope>NUCLEOTIDE SEQUENCE [LARGE SCALE GENOMIC DNA]</scope>
    <source>
        <strain evidence="9">HaeL-2018</strain>
    </source>
</reference>
<proteinExistence type="inferred from homology"/>
<evidence type="ECO:0000256" key="3">
    <source>
        <dbReference type="ARBA" id="ARBA00022741"/>
    </source>
</evidence>
<dbReference type="GO" id="GO:0035336">
    <property type="term" value="P:long-chain fatty-acyl-CoA metabolic process"/>
    <property type="evidence" value="ECO:0007669"/>
    <property type="project" value="TreeGrafter"/>
</dbReference>
<sequence length="707" mass="78001">MSSVGIKIALGVIKVLVTAYDVVTLPVYFVIQKPWVYWRRKRQCFARAVIEGDPSSPYKRQQVPECSSLEGIDTLAEATRRAIRLYPKLPSLGTRPVLSRTEVKQATGKVVKKLVLGDYEWLTFEEVDRKIDATARGLLSIGAKPGHFLAIFAETRVEWFLTAQACFRTNTPVVTLYVTLSNDALVSAVNETEVTHLVTSAELLPRLLSLVKNMPSLTHIVYMEDDNSGVAAPTIEGPQVIPFRSLEHRGARCETATSAPTPDDVAIVMFTSGSTGKPKGVIATHRNLITSMKGDATIIETSGERPTEHTYIAYLPLAHMLELTVEAVFFAAGVRIGYSSPQTLTANLEALAPGCPGDITLLQPTVIACVPLVADRIRQTVYESAASKGLFFKTLLDYSITYKNFWLDLGFRTPLLNRLIFNKIRSILGGKLKFLASSAAPLSIQTRRFVRASLSVQILDGYGLTESGGAATLMSTDDMSEGRVGAPLPGCYIRLVDWPEGNYGIKDKPNPRGEIVVGGPCVTKGYFKNDELTRECYREESGIRWFYTGDIGEIFPDGTLKIIDRKKDLIKLQFGEYIALGHVEAILKTCPLVDNAFTYGSTLHTYLVALVTPNEKQFRRLARDLGKNASATLEELCGDFDITDAAAKAIMSHAADNGLQKSEVPRKVKICAEQWNPESGLVTPTLKIRRKFLQNFYQQDINLLYGI</sequence>
<keyword evidence="2" id="KW-0436">Ligase</keyword>
<dbReference type="GO" id="GO:0005811">
    <property type="term" value="C:lipid droplet"/>
    <property type="evidence" value="ECO:0007669"/>
    <property type="project" value="TreeGrafter"/>
</dbReference>
<evidence type="ECO:0000256" key="6">
    <source>
        <dbReference type="ARBA" id="ARBA00026121"/>
    </source>
</evidence>
<name>A0A9J6GKY9_HAELO</name>
<comment type="catalytic activity">
    <reaction evidence="7">
        <text>a long-chain fatty acid + ATP + CoA = a long-chain fatty acyl-CoA + AMP + diphosphate</text>
        <dbReference type="Rhea" id="RHEA:15421"/>
        <dbReference type="ChEBI" id="CHEBI:30616"/>
        <dbReference type="ChEBI" id="CHEBI:33019"/>
        <dbReference type="ChEBI" id="CHEBI:57287"/>
        <dbReference type="ChEBI" id="CHEBI:57560"/>
        <dbReference type="ChEBI" id="CHEBI:83139"/>
        <dbReference type="ChEBI" id="CHEBI:456215"/>
        <dbReference type="EC" id="6.2.1.3"/>
    </reaction>
</comment>
<dbReference type="GO" id="GO:0090433">
    <property type="term" value="F:palmitoyl-CoA ligase activity"/>
    <property type="evidence" value="ECO:0007669"/>
    <property type="project" value="TreeGrafter"/>
</dbReference>
<comment type="caution">
    <text evidence="9">The sequence shown here is derived from an EMBL/GenBank/DDBJ whole genome shotgun (WGS) entry which is preliminary data.</text>
</comment>
<dbReference type="OrthoDB" id="1700726at2759"/>
<evidence type="ECO:0000256" key="2">
    <source>
        <dbReference type="ARBA" id="ARBA00022598"/>
    </source>
</evidence>
<dbReference type="Gene3D" id="3.40.50.12780">
    <property type="entry name" value="N-terminal domain of ligase-like"/>
    <property type="match status" value="1"/>
</dbReference>
<dbReference type="GO" id="GO:0005783">
    <property type="term" value="C:endoplasmic reticulum"/>
    <property type="evidence" value="ECO:0007669"/>
    <property type="project" value="TreeGrafter"/>
</dbReference>
<evidence type="ECO:0000256" key="5">
    <source>
        <dbReference type="ARBA" id="ARBA00022840"/>
    </source>
</evidence>
<keyword evidence="4" id="KW-0443">Lipid metabolism</keyword>
<keyword evidence="3" id="KW-0547">Nucleotide-binding</keyword>
<dbReference type="Proteomes" id="UP000821853">
    <property type="component" value="Chromosome 5"/>
</dbReference>
<dbReference type="EC" id="6.2.1.3" evidence="6"/>
<dbReference type="SUPFAM" id="SSF56801">
    <property type="entry name" value="Acetyl-CoA synthetase-like"/>
    <property type="match status" value="1"/>
</dbReference>
<dbReference type="GO" id="GO:0030182">
    <property type="term" value="P:neuron differentiation"/>
    <property type="evidence" value="ECO:0007669"/>
    <property type="project" value="TreeGrafter"/>
</dbReference>
<dbReference type="Pfam" id="PF00501">
    <property type="entry name" value="AMP-binding"/>
    <property type="match status" value="1"/>
</dbReference>
<protein>
    <recommendedName>
        <fullName evidence="6">long-chain-fatty-acid--CoA ligase</fullName>
        <ecNumber evidence="6">6.2.1.3</ecNumber>
    </recommendedName>
</protein>
<keyword evidence="5" id="KW-0067">ATP-binding</keyword>
<dbReference type="PROSITE" id="PS00455">
    <property type="entry name" value="AMP_BINDING"/>
    <property type="match status" value="1"/>
</dbReference>
<dbReference type="VEuPathDB" id="VectorBase:HLOH_045999"/>
<comment type="similarity">
    <text evidence="1">Belongs to the ATP-dependent AMP-binding enzyme family.</text>
</comment>
<dbReference type="InterPro" id="IPR020845">
    <property type="entry name" value="AMP-binding_CS"/>
</dbReference>
<organism evidence="9 10">
    <name type="scientific">Haemaphysalis longicornis</name>
    <name type="common">Bush tick</name>
    <dbReference type="NCBI Taxonomy" id="44386"/>
    <lineage>
        <taxon>Eukaryota</taxon>
        <taxon>Metazoa</taxon>
        <taxon>Ecdysozoa</taxon>
        <taxon>Arthropoda</taxon>
        <taxon>Chelicerata</taxon>
        <taxon>Arachnida</taxon>
        <taxon>Acari</taxon>
        <taxon>Parasitiformes</taxon>
        <taxon>Ixodida</taxon>
        <taxon>Ixodoidea</taxon>
        <taxon>Ixodidae</taxon>
        <taxon>Haemaphysalinae</taxon>
        <taxon>Haemaphysalis</taxon>
    </lineage>
</organism>
<evidence type="ECO:0000259" key="8">
    <source>
        <dbReference type="Pfam" id="PF00501"/>
    </source>
</evidence>
<dbReference type="GO" id="GO:0005886">
    <property type="term" value="C:plasma membrane"/>
    <property type="evidence" value="ECO:0007669"/>
    <property type="project" value="TreeGrafter"/>
</dbReference>
<dbReference type="AlphaFoldDB" id="A0A9J6GKY9"/>
<evidence type="ECO:0000313" key="10">
    <source>
        <dbReference type="Proteomes" id="UP000821853"/>
    </source>
</evidence>
<dbReference type="InterPro" id="IPR000873">
    <property type="entry name" value="AMP-dep_synth/lig_dom"/>
</dbReference>
<dbReference type="EMBL" id="JABSTR010000007">
    <property type="protein sequence ID" value="KAH9375906.1"/>
    <property type="molecule type" value="Genomic_DNA"/>
</dbReference>
<accession>A0A9J6GKY9</accession>
<dbReference type="PANTHER" id="PTHR43272:SF83">
    <property type="entry name" value="ACYL-COA SYNTHETASE LONG-CHAIN, ISOFORM J"/>
    <property type="match status" value="1"/>
</dbReference>
<gene>
    <name evidence="9" type="ORF">HPB48_012546</name>
</gene>
<evidence type="ECO:0000313" key="9">
    <source>
        <dbReference type="EMBL" id="KAH9375906.1"/>
    </source>
</evidence>
<keyword evidence="10" id="KW-1185">Reference proteome</keyword>
<feature type="domain" description="AMP-dependent synthetase/ligase" evidence="8">
    <location>
        <begin position="113"/>
        <end position="527"/>
    </location>
</feature>
<dbReference type="InterPro" id="IPR042099">
    <property type="entry name" value="ANL_N_sf"/>
</dbReference>
<evidence type="ECO:0000256" key="7">
    <source>
        <dbReference type="ARBA" id="ARBA00036813"/>
    </source>
</evidence>
<evidence type="ECO:0000256" key="4">
    <source>
        <dbReference type="ARBA" id="ARBA00022832"/>
    </source>
</evidence>
<evidence type="ECO:0000256" key="1">
    <source>
        <dbReference type="ARBA" id="ARBA00006432"/>
    </source>
</evidence>
<dbReference type="GO" id="GO:0005524">
    <property type="term" value="F:ATP binding"/>
    <property type="evidence" value="ECO:0007669"/>
    <property type="project" value="UniProtKB-KW"/>
</dbReference>
<keyword evidence="4" id="KW-0276">Fatty acid metabolism</keyword>